<dbReference type="InterPro" id="IPR014755">
    <property type="entry name" value="Cu-Rt/internalin_Ig-like"/>
</dbReference>
<keyword evidence="7" id="KW-1185">Reference proteome</keyword>
<dbReference type="AlphaFoldDB" id="A0A6V8LK22"/>
<sequence length="178" mass="17636">MTRRGAARLASVLLGFAAAGALLGGPAAAVAQDGLVASDPRDQAVLAAGPSGVRLTFSSTPTADSHVSIVDGNGSAVTTGPLSAAPGRALWQPIAIDAPSDVIVAYHVELDGGGEASGVLRFSVGTGKPPALTGAVPDADPHAHSVDPLSAFLLVVDGLVVLGVLAMLWLRRPIPPSS</sequence>
<dbReference type="GO" id="GO:0046688">
    <property type="term" value="P:response to copper ion"/>
    <property type="evidence" value="ECO:0007669"/>
    <property type="project" value="InterPro"/>
</dbReference>
<feature type="transmembrane region" description="Helical" evidence="3">
    <location>
        <begin position="149"/>
        <end position="170"/>
    </location>
</feature>
<evidence type="ECO:0000256" key="4">
    <source>
        <dbReference type="SAM" id="SignalP"/>
    </source>
</evidence>
<keyword evidence="2" id="KW-0186">Copper</keyword>
<evidence type="ECO:0000313" key="7">
    <source>
        <dbReference type="Proteomes" id="UP000482960"/>
    </source>
</evidence>
<accession>A0A6V8LK22</accession>
<dbReference type="Proteomes" id="UP000482960">
    <property type="component" value="Unassembled WGS sequence"/>
</dbReference>
<keyword evidence="3" id="KW-1133">Transmembrane helix</keyword>
<evidence type="ECO:0000259" key="5">
    <source>
        <dbReference type="Pfam" id="PF04234"/>
    </source>
</evidence>
<dbReference type="SUPFAM" id="SSF81296">
    <property type="entry name" value="E set domains"/>
    <property type="match status" value="1"/>
</dbReference>
<feature type="domain" description="CopC" evidence="5">
    <location>
        <begin position="34"/>
        <end position="124"/>
    </location>
</feature>
<dbReference type="GO" id="GO:0042597">
    <property type="term" value="C:periplasmic space"/>
    <property type="evidence" value="ECO:0007669"/>
    <property type="project" value="InterPro"/>
</dbReference>
<keyword evidence="3" id="KW-0472">Membrane</keyword>
<name>A0A6V8LK22_9ACTN</name>
<comment type="caution">
    <text evidence="6">The sequence shown here is derived from an EMBL/GenBank/DDBJ whole genome shotgun (WGS) entry which is preliminary data.</text>
</comment>
<feature type="chain" id="PRO_5038336453" description="CopC domain-containing protein" evidence="4">
    <location>
        <begin position="32"/>
        <end position="178"/>
    </location>
</feature>
<evidence type="ECO:0000256" key="2">
    <source>
        <dbReference type="ARBA" id="ARBA00023008"/>
    </source>
</evidence>
<gene>
    <name evidence="6" type="ORF">Prum_102060</name>
</gene>
<dbReference type="Gene3D" id="2.60.40.1220">
    <property type="match status" value="1"/>
</dbReference>
<feature type="signal peptide" evidence="4">
    <location>
        <begin position="1"/>
        <end position="31"/>
    </location>
</feature>
<organism evidence="6 7">
    <name type="scientific">Phytohabitans rumicis</name>
    <dbReference type="NCBI Taxonomy" id="1076125"/>
    <lineage>
        <taxon>Bacteria</taxon>
        <taxon>Bacillati</taxon>
        <taxon>Actinomycetota</taxon>
        <taxon>Actinomycetes</taxon>
        <taxon>Micromonosporales</taxon>
        <taxon>Micromonosporaceae</taxon>
    </lineage>
</organism>
<keyword evidence="3" id="KW-0812">Transmembrane</keyword>
<dbReference type="EMBL" id="BLPG01000002">
    <property type="protein sequence ID" value="GFJ96564.1"/>
    <property type="molecule type" value="Genomic_DNA"/>
</dbReference>
<keyword evidence="1 4" id="KW-0732">Signal</keyword>
<reference evidence="6 7" key="1">
    <citation type="submission" date="2020-03" db="EMBL/GenBank/DDBJ databases">
        <title>Whole genome shotgun sequence of Phytohabitans rumicis NBRC 108638.</title>
        <authorList>
            <person name="Komaki H."/>
            <person name="Tamura T."/>
        </authorList>
    </citation>
    <scope>NUCLEOTIDE SEQUENCE [LARGE SCALE GENOMIC DNA]</scope>
    <source>
        <strain evidence="6 7">NBRC 108638</strain>
    </source>
</reference>
<dbReference type="InterPro" id="IPR007348">
    <property type="entry name" value="CopC_dom"/>
</dbReference>
<proteinExistence type="predicted"/>
<dbReference type="Pfam" id="PF04234">
    <property type="entry name" value="CopC"/>
    <property type="match status" value="1"/>
</dbReference>
<evidence type="ECO:0000256" key="1">
    <source>
        <dbReference type="ARBA" id="ARBA00022729"/>
    </source>
</evidence>
<evidence type="ECO:0000256" key="3">
    <source>
        <dbReference type="SAM" id="Phobius"/>
    </source>
</evidence>
<dbReference type="InterPro" id="IPR014756">
    <property type="entry name" value="Ig_E-set"/>
</dbReference>
<evidence type="ECO:0000313" key="6">
    <source>
        <dbReference type="EMBL" id="GFJ96564.1"/>
    </source>
</evidence>
<dbReference type="RefSeq" id="WP_173086329.1">
    <property type="nucleotide sequence ID" value="NZ_BAABJB010000008.1"/>
</dbReference>
<protein>
    <recommendedName>
        <fullName evidence="5">CopC domain-containing protein</fullName>
    </recommendedName>
</protein>
<reference evidence="6 7" key="2">
    <citation type="submission" date="2020-03" db="EMBL/GenBank/DDBJ databases">
        <authorList>
            <person name="Ichikawa N."/>
            <person name="Kimura A."/>
            <person name="Kitahashi Y."/>
            <person name="Uohara A."/>
        </authorList>
    </citation>
    <scope>NUCLEOTIDE SEQUENCE [LARGE SCALE GENOMIC DNA]</scope>
    <source>
        <strain evidence="6 7">NBRC 108638</strain>
    </source>
</reference>
<dbReference type="GO" id="GO:0005507">
    <property type="term" value="F:copper ion binding"/>
    <property type="evidence" value="ECO:0007669"/>
    <property type="project" value="InterPro"/>
</dbReference>